<dbReference type="Proteomes" id="UP000324897">
    <property type="component" value="Unassembled WGS sequence"/>
</dbReference>
<feature type="compositionally biased region" description="Basic and acidic residues" evidence="1">
    <location>
        <begin position="72"/>
        <end position="99"/>
    </location>
</feature>
<proteinExistence type="predicted"/>
<dbReference type="EMBL" id="RWGY01001131">
    <property type="protein sequence ID" value="TVT96751.1"/>
    <property type="molecule type" value="Genomic_DNA"/>
</dbReference>
<reference evidence="2 3" key="1">
    <citation type="journal article" date="2019" name="Sci. Rep.">
        <title>A high-quality genome of Eragrostis curvula grass provides insights into Poaceae evolution and supports new strategies to enhance forage quality.</title>
        <authorList>
            <person name="Carballo J."/>
            <person name="Santos B.A.C.M."/>
            <person name="Zappacosta D."/>
            <person name="Garbus I."/>
            <person name="Selva J.P."/>
            <person name="Gallo C.A."/>
            <person name="Diaz A."/>
            <person name="Albertini E."/>
            <person name="Caccamo M."/>
            <person name="Echenique V."/>
        </authorList>
    </citation>
    <scope>NUCLEOTIDE SEQUENCE [LARGE SCALE GENOMIC DNA]</scope>
    <source>
        <strain evidence="3">cv. Victoria</strain>
        <tissue evidence="2">Leaf</tissue>
    </source>
</reference>
<evidence type="ECO:0000313" key="2">
    <source>
        <dbReference type="EMBL" id="TVT96751.1"/>
    </source>
</evidence>
<evidence type="ECO:0000313" key="3">
    <source>
        <dbReference type="Proteomes" id="UP000324897"/>
    </source>
</evidence>
<dbReference type="InterPro" id="IPR012438">
    <property type="entry name" value="DUF1639"/>
</dbReference>
<accession>A0A5J9SCA4</accession>
<feature type="non-terminal residue" evidence="2">
    <location>
        <position position="1"/>
    </location>
</feature>
<comment type="caution">
    <text evidence="2">The sequence shown here is derived from an EMBL/GenBank/DDBJ whole genome shotgun (WGS) entry which is preliminary data.</text>
</comment>
<name>A0A5J9SCA4_9POAL</name>
<organism evidence="2 3">
    <name type="scientific">Eragrostis curvula</name>
    <name type="common">weeping love grass</name>
    <dbReference type="NCBI Taxonomy" id="38414"/>
    <lineage>
        <taxon>Eukaryota</taxon>
        <taxon>Viridiplantae</taxon>
        <taxon>Streptophyta</taxon>
        <taxon>Embryophyta</taxon>
        <taxon>Tracheophyta</taxon>
        <taxon>Spermatophyta</taxon>
        <taxon>Magnoliopsida</taxon>
        <taxon>Liliopsida</taxon>
        <taxon>Poales</taxon>
        <taxon>Poaceae</taxon>
        <taxon>PACMAD clade</taxon>
        <taxon>Chloridoideae</taxon>
        <taxon>Eragrostideae</taxon>
        <taxon>Eragrostidinae</taxon>
        <taxon>Eragrostis</taxon>
    </lineage>
</organism>
<dbReference type="Pfam" id="PF07797">
    <property type="entry name" value="DUF1639"/>
    <property type="match status" value="1"/>
</dbReference>
<feature type="region of interest" description="Disordered" evidence="1">
    <location>
        <begin position="1"/>
        <end position="20"/>
    </location>
</feature>
<dbReference type="PANTHER" id="PTHR33130:SF38">
    <property type="entry name" value="OS05G0551500 PROTEIN"/>
    <property type="match status" value="1"/>
</dbReference>
<protein>
    <submittedName>
        <fullName evidence="2">Uncharacterized protein</fullName>
    </submittedName>
</protein>
<evidence type="ECO:0000256" key="1">
    <source>
        <dbReference type="SAM" id="MobiDB-lite"/>
    </source>
</evidence>
<sequence>MDSSPAATMSPPPAPSSRARNSLLFCSFSLPSGWGCRRSMGFSRDNGVSEPEPNNAADKLPRSPAKGAAVRESPETPRKQWNLRDRTLWKDNRAEDARPLTKLGNTEAPGKKSRGFSVTLTRQEIEADFVAMTGRKPPRKVKKTPKSVQCQIEIFLLVRPILTVQFVLPLPFAAQDLLPWELAGGGYPRSLQGEREWGILNCARETEEEIRGGA</sequence>
<dbReference type="Gramene" id="TVT96751">
    <property type="protein sequence ID" value="TVT96751"/>
    <property type="gene ID" value="EJB05_58024"/>
</dbReference>
<dbReference type="AlphaFoldDB" id="A0A5J9SCA4"/>
<dbReference type="PANTHER" id="PTHR33130">
    <property type="entry name" value="PUTATIVE (DUF1639)-RELATED"/>
    <property type="match status" value="1"/>
</dbReference>
<feature type="region of interest" description="Disordered" evidence="1">
    <location>
        <begin position="39"/>
        <end position="114"/>
    </location>
</feature>
<dbReference type="OrthoDB" id="769821at2759"/>
<gene>
    <name evidence="2" type="ORF">EJB05_58024</name>
</gene>
<keyword evidence="3" id="KW-1185">Reference proteome</keyword>